<comment type="caution">
    <text evidence="3">The sequence shown here is derived from an EMBL/GenBank/DDBJ whole genome shotgun (WGS) entry which is preliminary data.</text>
</comment>
<dbReference type="RefSeq" id="WP_190239732.1">
    <property type="nucleotide sequence ID" value="NZ_QFGA01000001.1"/>
</dbReference>
<keyword evidence="1" id="KW-0479">Metal-binding</keyword>
<reference evidence="3 4" key="1">
    <citation type="journal article" date="2018" name="Environ. Microbiol.">
        <title>Novel energy conservation strategies and behaviour of Pelotomaculum schinkii driving syntrophic propionate catabolism.</title>
        <authorList>
            <person name="Hidalgo-Ahumada C.A.P."/>
            <person name="Nobu M.K."/>
            <person name="Narihiro T."/>
            <person name="Tamaki H."/>
            <person name="Liu W.T."/>
            <person name="Kamagata Y."/>
            <person name="Stams A.J.M."/>
            <person name="Imachi H."/>
            <person name="Sousa D.Z."/>
        </authorList>
    </citation>
    <scope>NUCLEOTIDE SEQUENCE [LARGE SCALE GENOMIC DNA]</scope>
    <source>
        <strain evidence="3 4">HH</strain>
    </source>
</reference>
<evidence type="ECO:0000256" key="1">
    <source>
        <dbReference type="PROSITE-ProRule" id="PRU00325"/>
    </source>
</evidence>
<dbReference type="Proteomes" id="UP000298324">
    <property type="component" value="Unassembled WGS sequence"/>
</dbReference>
<name>A0A4Y7RG43_9FIRM</name>
<gene>
    <name evidence="3" type="ORF">Psch_01519</name>
</gene>
<dbReference type="Pfam" id="PF04434">
    <property type="entry name" value="SWIM"/>
    <property type="match status" value="1"/>
</dbReference>
<sequence length="540" mass="60433">MKDDKILFLTEEQIRKLADGSSFRRGIDYYESGNISNPVRQGKELRGECYGSRDQPYRVRVVLKKNGIEDASCSCPRGGFCKHIVALLLQYIHEPDSFEDVASLNTILARLSKEELIALIGELVLRDPSLASVVGLAAGTSKGQLLDVAALNREVQRTLRRHDPYDIETDLRQILQMAERLAEKEDWRGAGMVYAAVLDAMAQSYPDELQEMDESGDIACIAQDCEEGLKECLESGVIDKKTKRGWLITLLDAELADIEMGGIDFAPEVGDVILRYADKQDWEQLAASIRERIPKSDRWQRECLVNLLAGWEEQHGKLEQARQLVREFGTLEQQIFLKVEEGRPEEAMTLAKQHLRDKPGAIKQLADALVEASAGELAVSFLTELVAEKAYSGYLEWLVAHHRQDKPEVALAWQRQVFQQLPTLKSFQAMRQLGEQVGVWPQARTEALETVTQKKNGGLLIEIALDEGDVARALELLPQVVSGHSYKGEVAKAAESEHPREAIKLYQGMAEEAIAFKQTKKLFLCGKVVTACWGTLCATR</sequence>
<keyword evidence="1" id="KW-0863">Zinc-finger</keyword>
<feature type="domain" description="SWIM-type" evidence="2">
    <location>
        <begin position="57"/>
        <end position="92"/>
    </location>
</feature>
<dbReference type="GO" id="GO:0008270">
    <property type="term" value="F:zinc ion binding"/>
    <property type="evidence" value="ECO:0007669"/>
    <property type="project" value="UniProtKB-KW"/>
</dbReference>
<evidence type="ECO:0000313" key="3">
    <source>
        <dbReference type="EMBL" id="TEB07964.1"/>
    </source>
</evidence>
<organism evidence="3 4">
    <name type="scientific">Pelotomaculum schinkii</name>
    <dbReference type="NCBI Taxonomy" id="78350"/>
    <lineage>
        <taxon>Bacteria</taxon>
        <taxon>Bacillati</taxon>
        <taxon>Bacillota</taxon>
        <taxon>Clostridia</taxon>
        <taxon>Eubacteriales</taxon>
        <taxon>Desulfotomaculaceae</taxon>
        <taxon>Pelotomaculum</taxon>
    </lineage>
</organism>
<dbReference type="PROSITE" id="PS50966">
    <property type="entry name" value="ZF_SWIM"/>
    <property type="match status" value="1"/>
</dbReference>
<protein>
    <submittedName>
        <fullName evidence="3">SWIM zinc finger protein</fullName>
    </submittedName>
</protein>
<proteinExistence type="predicted"/>
<dbReference type="EMBL" id="QFGA01000001">
    <property type="protein sequence ID" value="TEB07964.1"/>
    <property type="molecule type" value="Genomic_DNA"/>
</dbReference>
<evidence type="ECO:0000259" key="2">
    <source>
        <dbReference type="PROSITE" id="PS50966"/>
    </source>
</evidence>
<keyword evidence="1" id="KW-0862">Zinc</keyword>
<dbReference type="InterPro" id="IPR007527">
    <property type="entry name" value="Znf_SWIM"/>
</dbReference>
<dbReference type="AlphaFoldDB" id="A0A4Y7RG43"/>
<accession>A0A4Y7RG43</accession>
<keyword evidence="4" id="KW-1185">Reference proteome</keyword>
<evidence type="ECO:0000313" key="4">
    <source>
        <dbReference type="Proteomes" id="UP000298324"/>
    </source>
</evidence>